<evidence type="ECO:0000313" key="2">
    <source>
        <dbReference type="EMBL" id="BAV64836.1"/>
    </source>
</evidence>
<dbReference type="EMBL" id="AP017655">
    <property type="protein sequence ID" value="BAV64836.1"/>
    <property type="molecule type" value="Genomic_DNA"/>
</dbReference>
<dbReference type="InterPro" id="IPR005625">
    <property type="entry name" value="PepSY-ass_TM"/>
</dbReference>
<dbReference type="Pfam" id="PF03929">
    <property type="entry name" value="PepSY_TM"/>
    <property type="match status" value="1"/>
</dbReference>
<sequence length="508" mass="56783">MSASDPGQAARRGPTVPVALWKKAKRWLYVFHRWTGIILCLLFAIWFLSGLVMLYVSFPSFRAPERVGTAAPIDWPQVHVDPGQALASLGEKDFPAEMRLGMTGGEPVYRFVTKAGRRAVSARTGREIGGVDAPRARQIAEQLAGARALSVDPVAHDQWVVTRAYHAMAPFWRVRLADPASTDIYVSQKTGEVVQNTTAHERFWNWLGAVPHWIYFEALRLFQEPWRQVVLWTSGIGMLGAVAGFWVGMLRVRLTRRYRSGSISPYAGWMKWHHVIGLLGGVFLIGWVFSGWLSMSPWGGLRDRSHADAASLYVGAKPGFPATDIAALTRIAHGARELRFAYLGGDPVISLWGRGPATLLDGRTAGVVALDWTRIAALAGKAMPGARLVDMERLERPDRYWYSTGDERDDSRPLPIWRLKFDDPSHTWLHIDPVTGALLGKLGSGGRSYRWLFNALHSFDLPWLLVWPPLRHIVVWLLSVAGIVISMSGVVIGWRRLFARKRASRSRS</sequence>
<dbReference type="AlphaFoldDB" id="A0A1E1F2V1"/>
<feature type="transmembrane region" description="Helical" evidence="1">
    <location>
        <begin position="34"/>
        <end position="56"/>
    </location>
</feature>
<keyword evidence="1" id="KW-0812">Transmembrane</keyword>
<dbReference type="PANTHER" id="PTHR34219:SF6">
    <property type="entry name" value="BLR3280 PROTEIN"/>
    <property type="match status" value="1"/>
</dbReference>
<keyword evidence="3" id="KW-1185">Reference proteome</keyword>
<reference evidence="2 3" key="1">
    <citation type="submission" date="2016-10" db="EMBL/GenBank/DDBJ databases">
        <title>Complete Genome Sequence of the Nonylphenol-Degrading Bacterium Sphingobium cloacae JCM 10874T.</title>
        <authorList>
            <person name="Ootsuka M."/>
            <person name="Nishizawa T."/>
            <person name="Ohta H."/>
        </authorList>
    </citation>
    <scope>NUCLEOTIDE SEQUENCE [LARGE SCALE GENOMIC DNA]</scope>
    <source>
        <strain evidence="2 3">JCM 10874</strain>
    </source>
</reference>
<accession>A0A1E1F2V1</accession>
<dbReference type="Proteomes" id="UP000218272">
    <property type="component" value="Chromosome SCLO_1"/>
</dbReference>
<feature type="transmembrane region" description="Helical" evidence="1">
    <location>
        <begin position="473"/>
        <end position="498"/>
    </location>
</feature>
<organism evidence="2 3">
    <name type="scientific">Sphingobium cloacae</name>
    <dbReference type="NCBI Taxonomy" id="120107"/>
    <lineage>
        <taxon>Bacteria</taxon>
        <taxon>Pseudomonadati</taxon>
        <taxon>Pseudomonadota</taxon>
        <taxon>Alphaproteobacteria</taxon>
        <taxon>Sphingomonadales</taxon>
        <taxon>Sphingomonadaceae</taxon>
        <taxon>Sphingobium</taxon>
    </lineage>
</organism>
<feature type="transmembrane region" description="Helical" evidence="1">
    <location>
        <begin position="229"/>
        <end position="252"/>
    </location>
</feature>
<evidence type="ECO:0000256" key="1">
    <source>
        <dbReference type="SAM" id="Phobius"/>
    </source>
</evidence>
<keyword evidence="1" id="KW-0472">Membrane</keyword>
<dbReference type="KEGG" id="sclo:SCLO_1017960"/>
<name>A0A1E1F2V1_9SPHN</name>
<dbReference type="OrthoDB" id="9760788at2"/>
<protein>
    <submittedName>
        <fullName evidence="2">PepSY-associated TM helix domain protein</fullName>
    </submittedName>
</protein>
<keyword evidence="1" id="KW-1133">Transmembrane helix</keyword>
<gene>
    <name evidence="2" type="ORF">SCLO_1017960</name>
</gene>
<dbReference type="RefSeq" id="WP_066517242.1">
    <property type="nucleotide sequence ID" value="NZ_AP017655.1"/>
</dbReference>
<dbReference type="PANTHER" id="PTHR34219">
    <property type="entry name" value="IRON-REGULATED INNER MEMBRANE PROTEIN-RELATED"/>
    <property type="match status" value="1"/>
</dbReference>
<feature type="transmembrane region" description="Helical" evidence="1">
    <location>
        <begin position="272"/>
        <end position="295"/>
    </location>
</feature>
<evidence type="ECO:0000313" key="3">
    <source>
        <dbReference type="Proteomes" id="UP000218272"/>
    </source>
</evidence>
<proteinExistence type="predicted"/>